<evidence type="ECO:0000313" key="8">
    <source>
        <dbReference type="EMBL" id="KGN38271.1"/>
    </source>
</evidence>
<dbReference type="Gene3D" id="3.90.180.10">
    <property type="entry name" value="Medium-chain alcohol dehydrogenases, catalytic domain"/>
    <property type="match status" value="1"/>
</dbReference>
<gene>
    <name evidence="8" type="ORF">N803_11000</name>
</gene>
<dbReference type="SMART" id="SM00829">
    <property type="entry name" value="PKS_ER"/>
    <property type="match status" value="1"/>
</dbReference>
<evidence type="ECO:0000256" key="2">
    <source>
        <dbReference type="ARBA" id="ARBA00008072"/>
    </source>
</evidence>
<reference evidence="8 9" key="1">
    <citation type="submission" date="2013-08" db="EMBL/GenBank/DDBJ databases">
        <title>The genome sequence of Knoellia subterranea.</title>
        <authorList>
            <person name="Zhu W."/>
            <person name="Wang G."/>
        </authorList>
    </citation>
    <scope>NUCLEOTIDE SEQUENCE [LARGE SCALE GENOMIC DNA]</scope>
    <source>
        <strain evidence="8 9">KCTC 19937</strain>
    </source>
</reference>
<dbReference type="GO" id="GO:0008270">
    <property type="term" value="F:zinc ion binding"/>
    <property type="evidence" value="ECO:0007669"/>
    <property type="project" value="InterPro"/>
</dbReference>
<evidence type="ECO:0000256" key="6">
    <source>
        <dbReference type="RuleBase" id="RU361277"/>
    </source>
</evidence>
<dbReference type="InterPro" id="IPR020843">
    <property type="entry name" value="ER"/>
</dbReference>
<accession>A0A0A0JRP0</accession>
<comment type="similarity">
    <text evidence="2 6">Belongs to the zinc-containing alcohol dehydrogenase family.</text>
</comment>
<evidence type="ECO:0000256" key="4">
    <source>
        <dbReference type="ARBA" id="ARBA00022833"/>
    </source>
</evidence>
<dbReference type="FunFam" id="3.40.50.720:FF:000003">
    <property type="entry name" value="S-(hydroxymethyl)glutathione dehydrogenase"/>
    <property type="match status" value="1"/>
</dbReference>
<dbReference type="RefSeq" id="WP_035904018.1">
    <property type="nucleotide sequence ID" value="NZ_AVPK01000003.1"/>
</dbReference>
<dbReference type="Proteomes" id="UP000030011">
    <property type="component" value="Unassembled WGS sequence"/>
</dbReference>
<dbReference type="InterPro" id="IPR036291">
    <property type="entry name" value="NAD(P)-bd_dom_sf"/>
</dbReference>
<dbReference type="InterPro" id="IPR002328">
    <property type="entry name" value="ADH_Zn_CS"/>
</dbReference>
<dbReference type="SUPFAM" id="SSF51735">
    <property type="entry name" value="NAD(P)-binding Rossmann-fold domains"/>
    <property type="match status" value="1"/>
</dbReference>
<dbReference type="SUPFAM" id="SSF50129">
    <property type="entry name" value="GroES-like"/>
    <property type="match status" value="1"/>
</dbReference>
<comment type="cofactor">
    <cofactor evidence="1 6">
        <name>Zn(2+)</name>
        <dbReference type="ChEBI" id="CHEBI:29105"/>
    </cofactor>
</comment>
<dbReference type="Pfam" id="PF00107">
    <property type="entry name" value="ADH_zinc_N"/>
    <property type="match status" value="1"/>
</dbReference>
<keyword evidence="9" id="KW-1185">Reference proteome</keyword>
<evidence type="ECO:0000259" key="7">
    <source>
        <dbReference type="SMART" id="SM00829"/>
    </source>
</evidence>
<keyword evidence="5" id="KW-0560">Oxidoreductase</keyword>
<dbReference type="PANTHER" id="PTHR43350">
    <property type="entry name" value="NAD-DEPENDENT ALCOHOL DEHYDROGENASE"/>
    <property type="match status" value="1"/>
</dbReference>
<dbReference type="AlphaFoldDB" id="A0A0A0JRP0"/>
<dbReference type="InterPro" id="IPR013149">
    <property type="entry name" value="ADH-like_C"/>
</dbReference>
<organism evidence="8 9">
    <name type="scientific">Knoellia subterranea KCTC 19937</name>
    <dbReference type="NCBI Taxonomy" id="1385521"/>
    <lineage>
        <taxon>Bacteria</taxon>
        <taxon>Bacillati</taxon>
        <taxon>Actinomycetota</taxon>
        <taxon>Actinomycetes</taxon>
        <taxon>Micrococcales</taxon>
        <taxon>Intrasporangiaceae</taxon>
        <taxon>Knoellia</taxon>
    </lineage>
</organism>
<dbReference type="Pfam" id="PF08240">
    <property type="entry name" value="ADH_N"/>
    <property type="match status" value="1"/>
</dbReference>
<protein>
    <submittedName>
        <fullName evidence="8">Alcohol dehydrogenase</fullName>
    </submittedName>
</protein>
<name>A0A0A0JRP0_9MICO</name>
<dbReference type="InterPro" id="IPR011032">
    <property type="entry name" value="GroES-like_sf"/>
</dbReference>
<keyword evidence="3 6" id="KW-0479">Metal-binding</keyword>
<dbReference type="PANTHER" id="PTHR43350:SF21">
    <property type="entry name" value="S-NITROSOMYCOTHIOL REDUCTASE MSCR"/>
    <property type="match status" value="1"/>
</dbReference>
<proteinExistence type="inferred from homology"/>
<dbReference type="EMBL" id="AVPK01000003">
    <property type="protein sequence ID" value="KGN38271.1"/>
    <property type="molecule type" value="Genomic_DNA"/>
</dbReference>
<dbReference type="PROSITE" id="PS00059">
    <property type="entry name" value="ADH_ZINC"/>
    <property type="match status" value="1"/>
</dbReference>
<feature type="domain" description="Enoyl reductase (ER)" evidence="7">
    <location>
        <begin position="20"/>
        <end position="375"/>
    </location>
</feature>
<dbReference type="STRING" id="1385521.N803_11000"/>
<keyword evidence="4 6" id="KW-0862">Zinc</keyword>
<evidence type="ECO:0000256" key="3">
    <source>
        <dbReference type="ARBA" id="ARBA00022723"/>
    </source>
</evidence>
<evidence type="ECO:0000313" key="9">
    <source>
        <dbReference type="Proteomes" id="UP000030011"/>
    </source>
</evidence>
<dbReference type="GO" id="GO:0016491">
    <property type="term" value="F:oxidoreductase activity"/>
    <property type="evidence" value="ECO:0007669"/>
    <property type="project" value="UniProtKB-KW"/>
</dbReference>
<dbReference type="eggNOG" id="COG1062">
    <property type="taxonomic scope" value="Bacteria"/>
</dbReference>
<evidence type="ECO:0000256" key="5">
    <source>
        <dbReference type="ARBA" id="ARBA00023002"/>
    </source>
</evidence>
<sequence length="379" mass="38511">MTLTTRAAVLRASTDAHTFAELRPLSIEEVTLDGPGPGEVLVRIVAAGLCHSDLSVVNGDRPRPLPMVLGHEAAGVVEEVGAGVTDVAVGDRVVCSYVPSCGSCSDCAGGHPVRCADAQAANREARLVTGRRPFRDGTGAELQHHLGVSAFSELTVVSPRSLVPVPDEVPLDVAAVFGCAVLTGAGAVLNTAVVRPGEPVVVVGLGGVGLSAIMAASMAGAHPVIAVDTVESKLAQAREVGATHGVLAADDAAEKVRDLTGGGAAVAIEAAGHPTALSTAYAACRVGGRVVVAGLPHPRHTIDVPIAALVGEEKAILGSYMGSSVPRRDLPRFFDLYAGGLLRADALVTSRSVPLDDLNVALDRLHAGSEVRQIITPGA</sequence>
<dbReference type="InterPro" id="IPR013154">
    <property type="entry name" value="ADH-like_N"/>
</dbReference>
<comment type="caution">
    <text evidence="8">The sequence shown here is derived from an EMBL/GenBank/DDBJ whole genome shotgun (WGS) entry which is preliminary data.</text>
</comment>
<dbReference type="Gene3D" id="3.40.50.720">
    <property type="entry name" value="NAD(P)-binding Rossmann-like Domain"/>
    <property type="match status" value="1"/>
</dbReference>
<evidence type="ECO:0000256" key="1">
    <source>
        <dbReference type="ARBA" id="ARBA00001947"/>
    </source>
</evidence>